<proteinExistence type="predicted"/>
<dbReference type="PANTHER" id="PTHR30561">
    <property type="entry name" value="SMR FAMILY PROTON-DEPENDENT DRUG EFFLUX TRANSPORTER SUGE"/>
    <property type="match status" value="1"/>
</dbReference>
<feature type="transmembrane region" description="Helical" evidence="8">
    <location>
        <begin position="154"/>
        <end position="173"/>
    </location>
</feature>
<accession>A0A9W7AXV1</accession>
<feature type="transmembrane region" description="Helical" evidence="8">
    <location>
        <begin position="97"/>
        <end position="116"/>
    </location>
</feature>
<keyword evidence="10" id="KW-1185">Reference proteome</keyword>
<evidence type="ECO:0000256" key="3">
    <source>
        <dbReference type="ARBA" id="ARBA00022475"/>
    </source>
</evidence>
<keyword evidence="3" id="KW-1003">Cell membrane</keyword>
<feature type="compositionally biased region" description="Polar residues" evidence="7">
    <location>
        <begin position="1"/>
        <end position="12"/>
    </location>
</feature>
<evidence type="ECO:0000256" key="5">
    <source>
        <dbReference type="ARBA" id="ARBA00022989"/>
    </source>
</evidence>
<reference evidence="10" key="1">
    <citation type="journal article" date="2023" name="Commun. Biol.">
        <title>Genome analysis of Parmales, the sister group of diatoms, reveals the evolutionary specialization of diatoms from phago-mixotrophs to photoautotrophs.</title>
        <authorList>
            <person name="Ban H."/>
            <person name="Sato S."/>
            <person name="Yoshikawa S."/>
            <person name="Yamada K."/>
            <person name="Nakamura Y."/>
            <person name="Ichinomiya M."/>
            <person name="Sato N."/>
            <person name="Blanc-Mathieu R."/>
            <person name="Endo H."/>
            <person name="Kuwata A."/>
            <person name="Ogata H."/>
        </authorList>
    </citation>
    <scope>NUCLEOTIDE SEQUENCE [LARGE SCALE GENOMIC DNA]</scope>
    <source>
        <strain evidence="10">NIES 3700</strain>
    </source>
</reference>
<feature type="compositionally biased region" description="Acidic residues" evidence="7">
    <location>
        <begin position="13"/>
        <end position="23"/>
    </location>
</feature>
<gene>
    <name evidence="9" type="ORF">TrLO_g5946</name>
</gene>
<dbReference type="GO" id="GO:0022857">
    <property type="term" value="F:transmembrane transporter activity"/>
    <property type="evidence" value="ECO:0007669"/>
    <property type="project" value="InterPro"/>
</dbReference>
<comment type="caution">
    <text evidence="9">The sequence shown here is derived from an EMBL/GenBank/DDBJ whole genome shotgun (WGS) entry which is preliminary data.</text>
</comment>
<dbReference type="Gene3D" id="1.10.3730.20">
    <property type="match status" value="1"/>
</dbReference>
<name>A0A9W7AXV1_9STRA</name>
<dbReference type="InterPro" id="IPR045324">
    <property type="entry name" value="Small_multidrug_res"/>
</dbReference>
<keyword evidence="5 8" id="KW-1133">Transmembrane helix</keyword>
<keyword evidence="6 8" id="KW-0472">Membrane</keyword>
<dbReference type="AlphaFoldDB" id="A0A9W7AXV1"/>
<evidence type="ECO:0000256" key="6">
    <source>
        <dbReference type="ARBA" id="ARBA00023136"/>
    </source>
</evidence>
<dbReference type="InterPro" id="IPR000390">
    <property type="entry name" value="Small_drug/metabolite_transptr"/>
</dbReference>
<feature type="transmembrane region" description="Helical" evidence="8">
    <location>
        <begin position="122"/>
        <end position="142"/>
    </location>
</feature>
<dbReference type="EMBL" id="BRXW01000785">
    <property type="protein sequence ID" value="GMH77003.1"/>
    <property type="molecule type" value="Genomic_DNA"/>
</dbReference>
<dbReference type="Proteomes" id="UP001165122">
    <property type="component" value="Unassembled WGS sequence"/>
</dbReference>
<evidence type="ECO:0000313" key="9">
    <source>
        <dbReference type="EMBL" id="GMH77003.1"/>
    </source>
</evidence>
<evidence type="ECO:0000256" key="2">
    <source>
        <dbReference type="ARBA" id="ARBA00022448"/>
    </source>
</evidence>
<evidence type="ECO:0000256" key="4">
    <source>
        <dbReference type="ARBA" id="ARBA00022692"/>
    </source>
</evidence>
<organism evidence="9 10">
    <name type="scientific">Triparma laevis f. longispina</name>
    <dbReference type="NCBI Taxonomy" id="1714387"/>
    <lineage>
        <taxon>Eukaryota</taxon>
        <taxon>Sar</taxon>
        <taxon>Stramenopiles</taxon>
        <taxon>Ochrophyta</taxon>
        <taxon>Bolidophyceae</taxon>
        <taxon>Parmales</taxon>
        <taxon>Triparmaceae</taxon>
        <taxon>Triparma</taxon>
    </lineage>
</organism>
<feature type="region of interest" description="Disordered" evidence="7">
    <location>
        <begin position="1"/>
        <end position="28"/>
    </location>
</feature>
<keyword evidence="2" id="KW-0813">Transport</keyword>
<dbReference type="OrthoDB" id="195543at2759"/>
<protein>
    <submittedName>
        <fullName evidence="9">Uncharacterized protein</fullName>
    </submittedName>
</protein>
<dbReference type="SUPFAM" id="SSF103481">
    <property type="entry name" value="Multidrug resistance efflux transporter EmrE"/>
    <property type="match status" value="1"/>
</dbReference>
<keyword evidence="4 8" id="KW-0812">Transmembrane</keyword>
<comment type="subcellular location">
    <subcellularLocation>
        <location evidence="1">Cell membrane</location>
        <topology evidence="1">Multi-pass membrane protein</topology>
    </subcellularLocation>
</comment>
<evidence type="ECO:0000256" key="7">
    <source>
        <dbReference type="SAM" id="MobiDB-lite"/>
    </source>
</evidence>
<sequence>MLRRNPSITAISNDEDEGNDDNVDFNNGHREINGRRRMAQAAPALFAIGSNIYGQAYEFMRLKQEPAVMGGVAKVVGVSSVGVEGVRSIMGVSGAHLAWALLLVAVAFELIGTFLIKVATTAPTHIPFLTSLLSYNISLILFKQSLSHISISTAYTVWSGLGTAIITMCGVAFFGEELTWSKCFALGAVVLGCVVLERGEE</sequence>
<dbReference type="GO" id="GO:0005886">
    <property type="term" value="C:plasma membrane"/>
    <property type="evidence" value="ECO:0007669"/>
    <property type="project" value="UniProtKB-SubCell"/>
</dbReference>
<dbReference type="PANTHER" id="PTHR30561:SF1">
    <property type="entry name" value="MULTIDRUG TRANSPORTER EMRE"/>
    <property type="match status" value="1"/>
</dbReference>
<dbReference type="InterPro" id="IPR037185">
    <property type="entry name" value="EmrE-like"/>
</dbReference>
<dbReference type="Pfam" id="PF00893">
    <property type="entry name" value="Multi_Drug_Res"/>
    <property type="match status" value="1"/>
</dbReference>
<evidence type="ECO:0000313" key="10">
    <source>
        <dbReference type="Proteomes" id="UP001165122"/>
    </source>
</evidence>
<evidence type="ECO:0000256" key="8">
    <source>
        <dbReference type="SAM" id="Phobius"/>
    </source>
</evidence>
<evidence type="ECO:0000256" key="1">
    <source>
        <dbReference type="ARBA" id="ARBA00004651"/>
    </source>
</evidence>